<gene>
    <name evidence="2" type="ORF">CEXT_127241</name>
</gene>
<organism evidence="2 3">
    <name type="scientific">Caerostris extrusa</name>
    <name type="common">Bark spider</name>
    <name type="synonym">Caerostris bankana</name>
    <dbReference type="NCBI Taxonomy" id="172846"/>
    <lineage>
        <taxon>Eukaryota</taxon>
        <taxon>Metazoa</taxon>
        <taxon>Ecdysozoa</taxon>
        <taxon>Arthropoda</taxon>
        <taxon>Chelicerata</taxon>
        <taxon>Arachnida</taxon>
        <taxon>Araneae</taxon>
        <taxon>Araneomorphae</taxon>
        <taxon>Entelegynae</taxon>
        <taxon>Araneoidea</taxon>
        <taxon>Araneidae</taxon>
        <taxon>Caerostris</taxon>
    </lineage>
</organism>
<feature type="compositionally biased region" description="Basic residues" evidence="1">
    <location>
        <begin position="122"/>
        <end position="133"/>
    </location>
</feature>
<feature type="compositionally biased region" description="Basic and acidic residues" evidence="1">
    <location>
        <begin position="67"/>
        <end position="79"/>
    </location>
</feature>
<reference evidence="2 3" key="1">
    <citation type="submission" date="2021-06" db="EMBL/GenBank/DDBJ databases">
        <title>Caerostris extrusa draft genome.</title>
        <authorList>
            <person name="Kono N."/>
            <person name="Arakawa K."/>
        </authorList>
    </citation>
    <scope>NUCLEOTIDE SEQUENCE [LARGE SCALE GENOMIC DNA]</scope>
</reference>
<feature type="region of interest" description="Disordered" evidence="1">
    <location>
        <begin position="67"/>
        <end position="133"/>
    </location>
</feature>
<name>A0AAV4Y3W4_CAEEX</name>
<feature type="compositionally biased region" description="Basic residues" evidence="1">
    <location>
        <begin position="96"/>
        <end position="112"/>
    </location>
</feature>
<dbReference type="Proteomes" id="UP001054945">
    <property type="component" value="Unassembled WGS sequence"/>
</dbReference>
<proteinExistence type="predicted"/>
<dbReference type="AlphaFoldDB" id="A0AAV4Y3W4"/>
<evidence type="ECO:0000313" key="2">
    <source>
        <dbReference type="EMBL" id="GIZ00880.1"/>
    </source>
</evidence>
<evidence type="ECO:0000256" key="1">
    <source>
        <dbReference type="SAM" id="MobiDB-lite"/>
    </source>
</evidence>
<protein>
    <submittedName>
        <fullName evidence="2">Uncharacterized protein</fullName>
    </submittedName>
</protein>
<feature type="non-terminal residue" evidence="2">
    <location>
        <position position="1"/>
    </location>
</feature>
<comment type="caution">
    <text evidence="2">The sequence shown here is derived from an EMBL/GenBank/DDBJ whole genome shotgun (WGS) entry which is preliminary data.</text>
</comment>
<sequence length="133" mass="15369">TQVCLRKKENCRKYIIEDVPAVTHLVTAYVKKKRYLTQVCLQRKVKGQNVPWDNSFGNRLCQEKESFDSSMSRDEKDIPNLHSNGFGMASPESHQVMKKKAKAHQPSRKKKNSSTSSGRNSRLVKHHLFRKNV</sequence>
<dbReference type="EMBL" id="BPLR01001220">
    <property type="protein sequence ID" value="GIZ00880.1"/>
    <property type="molecule type" value="Genomic_DNA"/>
</dbReference>
<keyword evidence="3" id="KW-1185">Reference proteome</keyword>
<accession>A0AAV4Y3W4</accession>
<evidence type="ECO:0000313" key="3">
    <source>
        <dbReference type="Proteomes" id="UP001054945"/>
    </source>
</evidence>